<organism evidence="2">
    <name type="scientific">marine sediment metagenome</name>
    <dbReference type="NCBI Taxonomy" id="412755"/>
    <lineage>
        <taxon>unclassified sequences</taxon>
        <taxon>metagenomes</taxon>
        <taxon>ecological metagenomes</taxon>
    </lineage>
</organism>
<sequence length="53" mass="6160">MNNKSIESITKATRKALTPLHEVKPLKPKMKRAKPLKYDTGEKNWNKQINDIL</sequence>
<gene>
    <name evidence="2" type="ORF">S01H1_19365</name>
</gene>
<evidence type="ECO:0000313" key="2">
    <source>
        <dbReference type="EMBL" id="GAF93716.1"/>
    </source>
</evidence>
<feature type="region of interest" description="Disordered" evidence="1">
    <location>
        <begin position="1"/>
        <end position="41"/>
    </location>
</feature>
<reference evidence="2" key="1">
    <citation type="journal article" date="2014" name="Front. Microbiol.">
        <title>High frequency of phylogenetically diverse reductive dehalogenase-homologous genes in deep subseafloor sedimentary metagenomes.</title>
        <authorList>
            <person name="Kawai M."/>
            <person name="Futagami T."/>
            <person name="Toyoda A."/>
            <person name="Takaki Y."/>
            <person name="Nishi S."/>
            <person name="Hori S."/>
            <person name="Arai W."/>
            <person name="Tsubouchi T."/>
            <person name="Morono Y."/>
            <person name="Uchiyama I."/>
            <person name="Ito T."/>
            <person name="Fujiyama A."/>
            <person name="Inagaki F."/>
            <person name="Takami H."/>
        </authorList>
    </citation>
    <scope>NUCLEOTIDE SEQUENCE</scope>
    <source>
        <strain evidence="2">Expedition CK06-06</strain>
    </source>
</reference>
<evidence type="ECO:0000256" key="1">
    <source>
        <dbReference type="SAM" id="MobiDB-lite"/>
    </source>
</evidence>
<feature type="compositionally biased region" description="Basic residues" evidence="1">
    <location>
        <begin position="26"/>
        <end position="35"/>
    </location>
</feature>
<protein>
    <submittedName>
        <fullName evidence="2">Uncharacterized protein</fullName>
    </submittedName>
</protein>
<accession>X0U2Y2</accession>
<proteinExistence type="predicted"/>
<feature type="compositionally biased region" description="Polar residues" evidence="1">
    <location>
        <begin position="1"/>
        <end position="11"/>
    </location>
</feature>
<comment type="caution">
    <text evidence="2">The sequence shown here is derived from an EMBL/GenBank/DDBJ whole genome shotgun (WGS) entry which is preliminary data.</text>
</comment>
<dbReference type="EMBL" id="BARS01010451">
    <property type="protein sequence ID" value="GAF93716.1"/>
    <property type="molecule type" value="Genomic_DNA"/>
</dbReference>
<dbReference type="AlphaFoldDB" id="X0U2Y2"/>
<feature type="non-terminal residue" evidence="2">
    <location>
        <position position="53"/>
    </location>
</feature>
<name>X0U2Y2_9ZZZZ</name>